<dbReference type="Pfam" id="PF13649">
    <property type="entry name" value="Methyltransf_25"/>
    <property type="match status" value="1"/>
</dbReference>
<reference evidence="3" key="1">
    <citation type="submission" date="2007-02" db="EMBL/GenBank/DDBJ databases">
        <title>Complete sequence of Clostridium thermocellum ATCC 27405.</title>
        <authorList>
            <consortium name="US DOE Joint Genome Institute"/>
            <person name="Copeland A."/>
            <person name="Lucas S."/>
            <person name="Lapidus A."/>
            <person name="Barry K."/>
            <person name="Detter J.C."/>
            <person name="Glavina del Rio T."/>
            <person name="Hammon N."/>
            <person name="Israni S."/>
            <person name="Dalin E."/>
            <person name="Tice H."/>
            <person name="Pitluck S."/>
            <person name="Chertkov O."/>
            <person name="Brettin T."/>
            <person name="Bruce D."/>
            <person name="Han C."/>
            <person name="Tapia R."/>
            <person name="Gilna P."/>
            <person name="Schmutz J."/>
            <person name="Larimer F."/>
            <person name="Land M."/>
            <person name="Hauser L."/>
            <person name="Kyrpides N."/>
            <person name="Mikhailova N."/>
            <person name="Wu J.H.D."/>
            <person name="Newcomb M."/>
            <person name="Richardson P."/>
        </authorList>
    </citation>
    <scope>NUCLEOTIDE SEQUENCE [LARGE SCALE GENOMIC DNA]</scope>
    <source>
        <strain evidence="3">ATCC 27405 / DSM 1237 / JCM 9322 / NBRC 103400 / NCIMB 10682 / NRRL B-4536 / VPI 7372</strain>
    </source>
</reference>
<sequence length="221" mass="25667">MMSIKWEQEWDRIYKEQGEVQSEILPTVKVEKDIFKRFGCKKVMDLGCGTGRHTIYLAQNGYQVFAVDISETGIEVTRAKAEKLNLTNIEFAQLDMRNLSVDDNLMDAIMCVWTSGHGTFEDARKNLKEMYRILRLGEILVIDYVSREDENYGKGTEIEKNTFINNVEGEENIPHHYFAKEEIEELYTDFSDVDINPVDYYFTDSYGTRHTIKAFVVIAVK</sequence>
<dbReference type="Proteomes" id="UP000002145">
    <property type="component" value="Chromosome"/>
</dbReference>
<dbReference type="KEGG" id="cth:Cthe_0592"/>
<accession>A3DCZ8</accession>
<evidence type="ECO:0000313" key="3">
    <source>
        <dbReference type="Proteomes" id="UP000002145"/>
    </source>
</evidence>
<dbReference type="eggNOG" id="COG2226">
    <property type="taxonomic scope" value="Bacteria"/>
</dbReference>
<dbReference type="InterPro" id="IPR029063">
    <property type="entry name" value="SAM-dependent_MTases_sf"/>
</dbReference>
<keyword evidence="2" id="KW-0489">Methyltransferase</keyword>
<protein>
    <submittedName>
        <fullName evidence="2">Methyltransferase type 11</fullName>
    </submittedName>
</protein>
<dbReference type="PANTHER" id="PTHR43591:SF110">
    <property type="entry name" value="RHODANESE DOMAIN-CONTAINING PROTEIN"/>
    <property type="match status" value="1"/>
</dbReference>
<dbReference type="PANTHER" id="PTHR43591">
    <property type="entry name" value="METHYLTRANSFERASE"/>
    <property type="match status" value="1"/>
</dbReference>
<keyword evidence="2" id="KW-0808">Transferase</keyword>
<dbReference type="GO" id="GO:0032259">
    <property type="term" value="P:methylation"/>
    <property type="evidence" value="ECO:0007669"/>
    <property type="project" value="UniProtKB-KW"/>
</dbReference>
<dbReference type="HOGENOM" id="CLU_091228_2_1_9"/>
<name>A3DCZ8_ACET2</name>
<feature type="domain" description="Methyltransferase" evidence="1">
    <location>
        <begin position="43"/>
        <end position="135"/>
    </location>
</feature>
<dbReference type="Gene3D" id="3.40.50.150">
    <property type="entry name" value="Vaccinia Virus protein VP39"/>
    <property type="match status" value="1"/>
</dbReference>
<dbReference type="GO" id="GO:0008168">
    <property type="term" value="F:methyltransferase activity"/>
    <property type="evidence" value="ECO:0007669"/>
    <property type="project" value="UniProtKB-KW"/>
</dbReference>
<dbReference type="STRING" id="203119.Cthe_0592"/>
<gene>
    <name evidence="2" type="ordered locus">Cthe_0592</name>
</gene>
<organism evidence="2 3">
    <name type="scientific">Acetivibrio thermocellus (strain ATCC 27405 / DSM 1237 / JCM 9322 / NBRC 103400 / NCIMB 10682 / NRRL B-4536 / VPI 7372)</name>
    <name type="common">Clostridium thermocellum</name>
    <dbReference type="NCBI Taxonomy" id="203119"/>
    <lineage>
        <taxon>Bacteria</taxon>
        <taxon>Bacillati</taxon>
        <taxon>Bacillota</taxon>
        <taxon>Clostridia</taxon>
        <taxon>Eubacteriales</taxon>
        <taxon>Oscillospiraceae</taxon>
        <taxon>Acetivibrio</taxon>
    </lineage>
</organism>
<dbReference type="OrthoDB" id="9804312at2"/>
<dbReference type="InterPro" id="IPR041698">
    <property type="entry name" value="Methyltransf_25"/>
</dbReference>
<reference evidence="2 3" key="2">
    <citation type="journal article" date="2013" name="Biotechnol. Biofuels">
        <title>Global transcriptome analysis of Clostridium thermocellum ATCC 27405 during growth on dilute acid pretreated Populus and switchgrass.</title>
        <authorList>
            <person name="Wilson C.M."/>
            <person name="Rodriguez M.Jr."/>
            <person name="Johnson C.M."/>
            <person name="Martin S.L."/>
            <person name="Chu T.M."/>
            <person name="Wolfinger R.D."/>
            <person name="Hauser L.J."/>
            <person name="Land M.L."/>
            <person name="Klingeman D.M."/>
            <person name="Syed M.H."/>
            <person name="Ragauskas A.J."/>
            <person name="Tschaplinski T.J."/>
            <person name="Mielenz J.R."/>
            <person name="Brown S.D."/>
        </authorList>
    </citation>
    <scope>NUCLEOTIDE SEQUENCE [LARGE SCALE GENOMIC DNA]</scope>
    <source>
        <strain evidence="3">ATCC 27405 / DSM 1237 / JCM 9322 / NBRC 103400 / NCIMB 10682 / NRRL B-4536 / VPI 7372</strain>
    </source>
</reference>
<dbReference type="EMBL" id="CP000568">
    <property type="protein sequence ID" value="ABN51827.1"/>
    <property type="molecule type" value="Genomic_DNA"/>
</dbReference>
<evidence type="ECO:0000313" key="2">
    <source>
        <dbReference type="EMBL" id="ABN51827.1"/>
    </source>
</evidence>
<keyword evidence="3" id="KW-1185">Reference proteome</keyword>
<evidence type="ECO:0000259" key="1">
    <source>
        <dbReference type="Pfam" id="PF13649"/>
    </source>
</evidence>
<dbReference type="SUPFAM" id="SSF53335">
    <property type="entry name" value="S-adenosyl-L-methionine-dependent methyltransferases"/>
    <property type="match status" value="1"/>
</dbReference>
<dbReference type="CDD" id="cd02440">
    <property type="entry name" value="AdoMet_MTases"/>
    <property type="match status" value="1"/>
</dbReference>
<dbReference type="AlphaFoldDB" id="A3DCZ8"/>
<proteinExistence type="predicted"/>